<dbReference type="Pfam" id="PF02463">
    <property type="entry name" value="SMC_N"/>
    <property type="match status" value="1"/>
</dbReference>
<protein>
    <recommendedName>
        <fullName evidence="6">Chromosome partition protein Smc</fullName>
    </recommendedName>
</protein>
<keyword evidence="1 6" id="KW-0963">Cytoplasm</keyword>
<dbReference type="SMART" id="SM00968">
    <property type="entry name" value="SMC_hinge"/>
    <property type="match status" value="1"/>
</dbReference>
<keyword evidence="3 6" id="KW-0067">ATP-binding</keyword>
<dbReference type="SUPFAM" id="SSF75553">
    <property type="entry name" value="Smc hinge domain"/>
    <property type="match status" value="1"/>
</dbReference>
<feature type="domain" description="SMC hinge" evidence="7">
    <location>
        <begin position="530"/>
        <end position="654"/>
    </location>
</feature>
<name>D8PBL7_9BACT</name>
<dbReference type="HAMAP" id="MF_01894">
    <property type="entry name" value="Smc_prok"/>
    <property type="match status" value="1"/>
</dbReference>
<dbReference type="CDD" id="cd03278">
    <property type="entry name" value="ABC_SMC_barmotin"/>
    <property type="match status" value="1"/>
</dbReference>
<dbReference type="InterPro" id="IPR027417">
    <property type="entry name" value="P-loop_NTPase"/>
</dbReference>
<comment type="similarity">
    <text evidence="6">Belongs to the SMC family.</text>
</comment>
<dbReference type="Gene3D" id="1.20.1060.20">
    <property type="match status" value="1"/>
</dbReference>
<feature type="binding site" evidence="6">
    <location>
        <begin position="31"/>
        <end position="38"/>
    </location>
    <ligand>
        <name>ATP</name>
        <dbReference type="ChEBI" id="CHEBI:30616"/>
    </ligand>
</feature>
<feature type="coiled-coil region" evidence="6">
    <location>
        <begin position="176"/>
        <end position="224"/>
    </location>
</feature>
<dbReference type="GO" id="GO:0006260">
    <property type="term" value="P:DNA replication"/>
    <property type="evidence" value="ECO:0007669"/>
    <property type="project" value="UniProtKB-UniRule"/>
</dbReference>
<keyword evidence="5 6" id="KW-0238">DNA-binding</keyword>
<organism evidence="8 9">
    <name type="scientific">Nitrospira defluvii</name>
    <dbReference type="NCBI Taxonomy" id="330214"/>
    <lineage>
        <taxon>Bacteria</taxon>
        <taxon>Pseudomonadati</taxon>
        <taxon>Nitrospirota</taxon>
        <taxon>Nitrospiria</taxon>
        <taxon>Nitrospirales</taxon>
        <taxon>Nitrospiraceae</taxon>
        <taxon>Nitrospira</taxon>
    </lineage>
</organism>
<comment type="domain">
    <text evidence="6">Contains large globular domains required for ATP hydrolysis at each terminus and a third globular domain forming a flexible hinge near the middle of the molecule. These domains are separated by coiled-coil structures.</text>
</comment>
<dbReference type="GO" id="GO:0003677">
    <property type="term" value="F:DNA binding"/>
    <property type="evidence" value="ECO:0007669"/>
    <property type="project" value="UniProtKB-UniRule"/>
</dbReference>
<dbReference type="PANTHER" id="PTHR43977">
    <property type="entry name" value="STRUCTURAL MAINTENANCE OF CHROMOSOMES PROTEIN 3"/>
    <property type="match status" value="1"/>
</dbReference>
<dbReference type="NCBIfam" id="TIGR02168">
    <property type="entry name" value="SMC_prok_B"/>
    <property type="match status" value="1"/>
</dbReference>
<keyword evidence="4 6" id="KW-0175">Coiled coil</keyword>
<dbReference type="Gene3D" id="3.40.50.300">
    <property type="entry name" value="P-loop containing nucleotide triphosphate hydrolases"/>
    <property type="match status" value="2"/>
</dbReference>
<dbReference type="AlphaFoldDB" id="D8PBL7"/>
<feature type="coiled-coil region" evidence="6">
    <location>
        <begin position="425"/>
        <end position="480"/>
    </location>
</feature>
<proteinExistence type="inferred from homology"/>
<evidence type="ECO:0000259" key="7">
    <source>
        <dbReference type="SMART" id="SM00968"/>
    </source>
</evidence>
<evidence type="ECO:0000256" key="4">
    <source>
        <dbReference type="ARBA" id="ARBA00023054"/>
    </source>
</evidence>
<comment type="function">
    <text evidence="6">Required for chromosome condensation and partitioning.</text>
</comment>
<dbReference type="HOGENOM" id="CLU_001042_2_2_0"/>
<feature type="coiled-coil region" evidence="6">
    <location>
        <begin position="699"/>
        <end position="726"/>
    </location>
</feature>
<sequence>MYLKSLEMLGFKSFAEAKIQFPKGITAIVGPNGSGKSNVVDSILWVLGEQSTKTLRSEKMEDVIFNGTEVRKPLGLVEVSLVIGGLGELRLDAISGLPSELSEYQELMITRRLYRNGDSEYLINKTPCRLKDIRNVLIETRAGSKGHTVIEQGRIEQILQASPQDRRELIEETAGIVRYKKQKAEALRKLEATQQNLVRVRDIVAEVKKQLNSLERQARQARSYQTLQQEARGLEIELLSRDYRTMHADLESVDHEAREVEAQEAEQVAEQARLDSEQESIRLRMNDAAEAIARVRDTLAGTEQRQSQALTAAEVERNRTELFERQRMQAAQEKERLATDQEQAQSEIETLRAMLLQLEGDIVEQEAQFQQADVEAKSLAGHRASAVAEEERARKDVLNLAVLVANTEQSLTQVTARQQETAARAERVSREQEQLTAQVAGLDQQRDLLAAQREEAGGRIQELMAERQAAIERIEGLGGQITGLDRDIVKFSEDVAGVESRLGALQGVVREEMGYGREGEEEGTALKTCDGVREALAEWLVIPSGLDRAVETILGERVRGWLVDEPSAACRAVEFLKGKELGRGAFLPQQLRWAPEQAALDSSASWWPTLNGQPGVVGRATDLIRAEGASAATLSYLFDGIVFVESLDVALQLWQQHQWAAPAGPTYVTLSGETLDAAGVMTGGGSSASGGLLQRRREVLELEARRTAAVQALEQARAAREEAAAELGLGREDEQRLGRAIREAEMLELSLQKDDAGVERQRGELHRRMDVLAEEQQRSLAEQARLQEQFQSSQAQLGQWVAEKAGQESGLLQVRERLVVIESQSLAIQQRLTEVRLSLESMRGRREHATNDIARFTQRLDAAQRRATDLEEQVAGLVEATENSREEQTRQEALCRELGAEVDGIKAELVAAQEQQAQEMAGLHAVEETLSQVRQSLSALHDRRMRAEVRKAEVKAHLSTIESTLAGTYQIDPATLLMPPVDDQPVPEGEEPPAPVSILETPQLREQIQKIRERLDRMGAINLAAIDEHRELEERYQFLTTQEQDLSTSIASLKEIIQRINRTTKDMFVETFNELQQKFRDVFSQFFPGGRAELQLVEEPLEEGVEDNGAREPGVEIVAQPPGKRLKSITMLSGGEKTLTAMALLIASFLIRPTPFCILDEIDAPLDEENIGRFTSVLRSLSSTAQFMVITHNKRTMAMADSLFGVTMEEPGVSTLISVKLGDLQPA</sequence>
<dbReference type="eggNOG" id="COG1196">
    <property type="taxonomic scope" value="Bacteria"/>
</dbReference>
<dbReference type="GO" id="GO:0016887">
    <property type="term" value="F:ATP hydrolysis activity"/>
    <property type="evidence" value="ECO:0007669"/>
    <property type="project" value="InterPro"/>
</dbReference>
<dbReference type="GO" id="GO:0030261">
    <property type="term" value="P:chromosome condensation"/>
    <property type="evidence" value="ECO:0007669"/>
    <property type="project" value="InterPro"/>
</dbReference>
<evidence type="ECO:0000256" key="1">
    <source>
        <dbReference type="ARBA" id="ARBA00022490"/>
    </source>
</evidence>
<dbReference type="KEGG" id="nde:NIDE0860"/>
<keyword evidence="2 6" id="KW-0547">Nucleotide-binding</keyword>
<evidence type="ECO:0000256" key="5">
    <source>
        <dbReference type="ARBA" id="ARBA00023125"/>
    </source>
</evidence>
<dbReference type="STRING" id="330214.NIDE0860"/>
<evidence type="ECO:0000313" key="9">
    <source>
        <dbReference type="Proteomes" id="UP000001660"/>
    </source>
</evidence>
<dbReference type="GO" id="GO:0005737">
    <property type="term" value="C:cytoplasm"/>
    <property type="evidence" value="ECO:0007669"/>
    <property type="project" value="UniProtKB-SubCell"/>
</dbReference>
<dbReference type="SUPFAM" id="SSF52540">
    <property type="entry name" value="P-loop containing nucleoside triphosphate hydrolases"/>
    <property type="match status" value="1"/>
</dbReference>
<evidence type="ECO:0000256" key="6">
    <source>
        <dbReference type="HAMAP-Rule" id="MF_01894"/>
    </source>
</evidence>
<dbReference type="GO" id="GO:0007062">
    <property type="term" value="P:sister chromatid cohesion"/>
    <property type="evidence" value="ECO:0007669"/>
    <property type="project" value="InterPro"/>
</dbReference>
<dbReference type="InterPro" id="IPR010935">
    <property type="entry name" value="SMC_hinge"/>
</dbReference>
<dbReference type="Pfam" id="PF06470">
    <property type="entry name" value="SMC_hinge"/>
    <property type="match status" value="1"/>
</dbReference>
<comment type="subcellular location">
    <subcellularLocation>
        <location evidence="6">Cytoplasm</location>
    </subcellularLocation>
</comment>
<dbReference type="Proteomes" id="UP000001660">
    <property type="component" value="Chromosome"/>
</dbReference>
<dbReference type="InterPro" id="IPR011890">
    <property type="entry name" value="SMC_prok"/>
</dbReference>
<evidence type="ECO:0000256" key="2">
    <source>
        <dbReference type="ARBA" id="ARBA00022741"/>
    </source>
</evidence>
<dbReference type="OrthoDB" id="9808768at2"/>
<dbReference type="GO" id="GO:0007059">
    <property type="term" value="P:chromosome segregation"/>
    <property type="evidence" value="ECO:0007669"/>
    <property type="project" value="UniProtKB-UniRule"/>
</dbReference>
<reference evidence="8 9" key="1">
    <citation type="journal article" date="2010" name="Proc. Natl. Acad. Sci. U.S.A.">
        <title>A Nitrospira metagenome illuminates the physiology and evolution of globally important nitrite-oxidizing bacteria.</title>
        <authorList>
            <person name="Lucker S."/>
            <person name="Wagner M."/>
            <person name="Maixner F."/>
            <person name="Pelletier E."/>
            <person name="Koch H."/>
            <person name="Vacherie B."/>
            <person name="Rattei T."/>
            <person name="Sinninghe Damste J."/>
            <person name="Spieck E."/>
            <person name="Le Paslier D."/>
            <person name="Daims H."/>
        </authorList>
    </citation>
    <scope>NUCLEOTIDE SEQUENCE [LARGE SCALE GENOMIC DNA]</scope>
</reference>
<dbReference type="PIRSF" id="PIRSF005719">
    <property type="entry name" value="SMC"/>
    <property type="match status" value="1"/>
</dbReference>
<dbReference type="InterPro" id="IPR036277">
    <property type="entry name" value="SMC_hinge_sf"/>
</dbReference>
<dbReference type="EMBL" id="FP929003">
    <property type="protein sequence ID" value="CBK40626.1"/>
    <property type="molecule type" value="Genomic_DNA"/>
</dbReference>
<accession>D8PBL7</accession>
<comment type="subunit">
    <text evidence="6">Homodimer.</text>
</comment>
<dbReference type="Gene3D" id="3.30.70.1620">
    <property type="match status" value="1"/>
</dbReference>
<keyword evidence="9" id="KW-1185">Reference proteome</keyword>
<dbReference type="GO" id="GO:0005524">
    <property type="term" value="F:ATP binding"/>
    <property type="evidence" value="ECO:0007669"/>
    <property type="project" value="UniProtKB-UniRule"/>
</dbReference>
<dbReference type="InterPro" id="IPR003395">
    <property type="entry name" value="RecF/RecN/SMC_N"/>
</dbReference>
<feature type="coiled-coil region" evidence="6">
    <location>
        <begin position="846"/>
        <end position="915"/>
    </location>
</feature>
<evidence type="ECO:0000256" key="3">
    <source>
        <dbReference type="ARBA" id="ARBA00022840"/>
    </source>
</evidence>
<dbReference type="InterPro" id="IPR024704">
    <property type="entry name" value="SMC"/>
</dbReference>
<dbReference type="GO" id="GO:0005694">
    <property type="term" value="C:chromosome"/>
    <property type="evidence" value="ECO:0007669"/>
    <property type="project" value="InterPro"/>
</dbReference>
<feature type="coiled-coil region" evidence="6">
    <location>
        <begin position="255"/>
        <end position="375"/>
    </location>
</feature>
<evidence type="ECO:0000313" key="8">
    <source>
        <dbReference type="EMBL" id="CBK40626.1"/>
    </source>
</evidence>
<gene>
    <name evidence="6" type="primary">smc</name>
    <name evidence="8" type="ORF">NIDE0860</name>
</gene>